<feature type="active site" description="Proton acceptor; for glutaminase activity" evidence="7">
    <location>
        <position position="41"/>
    </location>
</feature>
<reference evidence="11 12" key="1">
    <citation type="submission" date="2017-11" db="EMBL/GenBank/DDBJ databases">
        <title>Genome-resolved metagenomics identifies genetic mobility, metabolic interactions, and unexpected diversity in perchlorate-reducing communities.</title>
        <authorList>
            <person name="Barnum T.P."/>
            <person name="Figueroa I.A."/>
            <person name="Carlstrom C.I."/>
            <person name="Lucas L.N."/>
            <person name="Engelbrektson A.L."/>
            <person name="Coates J.D."/>
        </authorList>
    </citation>
    <scope>NUCLEOTIDE SEQUENCE [LARGE SCALE GENOMIC DNA]</scope>
    <source>
        <strain evidence="11">BM706</strain>
    </source>
</reference>
<comment type="caution">
    <text evidence="11">The sequence shown here is derived from an EMBL/GenBank/DDBJ whole genome shotgun (WGS) entry which is preliminary data.</text>
</comment>
<comment type="similarity">
    <text evidence="2 7 8">In the C-terminal section; belongs to the NAD synthetase family.</text>
</comment>
<feature type="binding site" evidence="7">
    <location>
        <position position="189"/>
    </location>
    <ligand>
        <name>L-glutamine</name>
        <dbReference type="ChEBI" id="CHEBI:58359"/>
    </ligand>
</feature>
<evidence type="ECO:0000256" key="5">
    <source>
        <dbReference type="ARBA" id="ARBA00022840"/>
    </source>
</evidence>
<keyword evidence="4 7" id="KW-0547">Nucleotide-binding</keyword>
<dbReference type="AlphaFoldDB" id="A0A2N5ZH79"/>
<dbReference type="CDD" id="cd07570">
    <property type="entry name" value="GAT_Gln-NAD-synth"/>
    <property type="match status" value="1"/>
</dbReference>
<feature type="binding site" evidence="7">
    <location>
        <position position="183"/>
    </location>
    <ligand>
        <name>L-glutamine</name>
        <dbReference type="ChEBI" id="CHEBI:58359"/>
    </ligand>
</feature>
<feature type="binding site" evidence="7">
    <location>
        <begin position="291"/>
        <end position="298"/>
    </location>
    <ligand>
        <name>ATP</name>
        <dbReference type="ChEBI" id="CHEBI:30616"/>
    </ligand>
</feature>
<evidence type="ECO:0000256" key="1">
    <source>
        <dbReference type="ARBA" id="ARBA00005188"/>
    </source>
</evidence>
<dbReference type="Pfam" id="PF02540">
    <property type="entry name" value="NAD_synthase"/>
    <property type="match status" value="1"/>
</dbReference>
<feature type="domain" description="CN hydrolase" evidence="10">
    <location>
        <begin position="1"/>
        <end position="259"/>
    </location>
</feature>
<evidence type="ECO:0000313" key="11">
    <source>
        <dbReference type="EMBL" id="PLX17984.1"/>
    </source>
</evidence>
<dbReference type="InterPro" id="IPR014445">
    <property type="entry name" value="Gln-dep_NAD_synthase"/>
</dbReference>
<evidence type="ECO:0000256" key="6">
    <source>
        <dbReference type="ARBA" id="ARBA00023027"/>
    </source>
</evidence>
<dbReference type="InterPro" id="IPR022310">
    <property type="entry name" value="NAD/GMP_synthase"/>
</dbReference>
<dbReference type="GO" id="GO:0004359">
    <property type="term" value="F:glutaminase activity"/>
    <property type="evidence" value="ECO:0007669"/>
    <property type="project" value="InterPro"/>
</dbReference>
<dbReference type="GO" id="GO:0008795">
    <property type="term" value="F:NAD+ synthase activity"/>
    <property type="evidence" value="ECO:0007669"/>
    <property type="project" value="UniProtKB-UniRule"/>
</dbReference>
<dbReference type="GO" id="GO:0009435">
    <property type="term" value="P:NAD+ biosynthetic process"/>
    <property type="evidence" value="ECO:0007669"/>
    <property type="project" value="UniProtKB-UniRule"/>
</dbReference>
<feature type="active site" description="Nucleophile; for glutaminase activity" evidence="7">
    <location>
        <position position="147"/>
    </location>
</feature>
<dbReference type="InterPro" id="IPR003694">
    <property type="entry name" value="NAD_synthase"/>
</dbReference>
<comment type="catalytic activity">
    <reaction evidence="7 8">
        <text>deamido-NAD(+) + L-glutamine + ATP + H2O = L-glutamate + AMP + diphosphate + NAD(+) + H(+)</text>
        <dbReference type="Rhea" id="RHEA:24384"/>
        <dbReference type="ChEBI" id="CHEBI:15377"/>
        <dbReference type="ChEBI" id="CHEBI:15378"/>
        <dbReference type="ChEBI" id="CHEBI:29985"/>
        <dbReference type="ChEBI" id="CHEBI:30616"/>
        <dbReference type="ChEBI" id="CHEBI:33019"/>
        <dbReference type="ChEBI" id="CHEBI:57540"/>
        <dbReference type="ChEBI" id="CHEBI:58359"/>
        <dbReference type="ChEBI" id="CHEBI:58437"/>
        <dbReference type="ChEBI" id="CHEBI:456215"/>
        <dbReference type="EC" id="6.3.5.1"/>
    </reaction>
</comment>
<proteinExistence type="inferred from homology"/>
<dbReference type="PROSITE" id="PS50263">
    <property type="entry name" value="CN_HYDROLASE"/>
    <property type="match status" value="1"/>
</dbReference>
<evidence type="ECO:0000256" key="3">
    <source>
        <dbReference type="ARBA" id="ARBA00022598"/>
    </source>
</evidence>
<evidence type="ECO:0000313" key="12">
    <source>
        <dbReference type="Proteomes" id="UP000234857"/>
    </source>
</evidence>
<dbReference type="CDD" id="cd00553">
    <property type="entry name" value="NAD_synthase"/>
    <property type="match status" value="1"/>
</dbReference>
<evidence type="ECO:0000259" key="10">
    <source>
        <dbReference type="PROSITE" id="PS50263"/>
    </source>
</evidence>
<evidence type="ECO:0000256" key="4">
    <source>
        <dbReference type="ARBA" id="ARBA00022741"/>
    </source>
</evidence>
<name>A0A2N5ZH79_MUIH1</name>
<dbReference type="Pfam" id="PF00795">
    <property type="entry name" value="CN_hydrolase"/>
    <property type="match status" value="1"/>
</dbReference>
<evidence type="ECO:0000256" key="9">
    <source>
        <dbReference type="RuleBase" id="RU003811"/>
    </source>
</evidence>
<feature type="binding site" evidence="7">
    <location>
        <position position="513"/>
    </location>
    <ligand>
        <name>deamido-NAD(+)</name>
        <dbReference type="ChEBI" id="CHEBI:58437"/>
        <note>ligand shared between two neighboring subunits</note>
    </ligand>
</feature>
<dbReference type="HAMAP" id="MF_02090">
    <property type="entry name" value="NadE_glutamine_dep"/>
    <property type="match status" value="1"/>
</dbReference>
<dbReference type="Gene3D" id="3.60.110.10">
    <property type="entry name" value="Carbon-nitrogen hydrolase"/>
    <property type="match status" value="1"/>
</dbReference>
<dbReference type="GO" id="GO:0005737">
    <property type="term" value="C:cytoplasm"/>
    <property type="evidence" value="ECO:0007669"/>
    <property type="project" value="InterPro"/>
</dbReference>
<dbReference type="PANTHER" id="PTHR23090:SF9">
    <property type="entry name" value="GLUTAMINE-DEPENDENT NAD(+) SYNTHETASE"/>
    <property type="match status" value="1"/>
</dbReference>
<organism evidence="11 12">
    <name type="scientific">Muiribacterium halophilum</name>
    <dbReference type="NCBI Taxonomy" id="2053465"/>
    <lineage>
        <taxon>Bacteria</taxon>
        <taxon>Candidatus Muiribacteriota</taxon>
        <taxon>Candidatus Muiribacteriia</taxon>
        <taxon>Candidatus Muiribacteriales</taxon>
        <taxon>Candidatus Muiribacteriaceae</taxon>
        <taxon>Candidatus Muiribacterium</taxon>
    </lineage>
</organism>
<feature type="binding site" evidence="7">
    <location>
        <position position="403"/>
    </location>
    <ligand>
        <name>deamido-NAD(+)</name>
        <dbReference type="ChEBI" id="CHEBI:58437"/>
        <note>ligand shared between two neighboring subunits</note>
    </ligand>
</feature>
<protein>
    <recommendedName>
        <fullName evidence="7 8">Glutamine-dependent NAD(+) synthetase</fullName>
        <ecNumber evidence="7 8">6.3.5.1</ecNumber>
    </recommendedName>
    <alternativeName>
        <fullName evidence="7 8">NAD(+) synthase [glutamine-hydrolyzing]</fullName>
    </alternativeName>
</protein>
<dbReference type="Proteomes" id="UP000234857">
    <property type="component" value="Unassembled WGS sequence"/>
</dbReference>
<evidence type="ECO:0000256" key="2">
    <source>
        <dbReference type="ARBA" id="ARBA00007145"/>
    </source>
</evidence>
<dbReference type="GO" id="GO:0003952">
    <property type="term" value="F:NAD+ synthase (glutamine-hydrolyzing) activity"/>
    <property type="evidence" value="ECO:0007669"/>
    <property type="project" value="UniProtKB-UniRule"/>
</dbReference>
<dbReference type="SUPFAM" id="SSF52402">
    <property type="entry name" value="Adenine nucleotide alpha hydrolases-like"/>
    <property type="match status" value="1"/>
</dbReference>
<feature type="active site" description="For glutaminase activity" evidence="7">
    <location>
        <position position="111"/>
    </location>
</feature>
<sequence>MKIALNQINPKIGAFENNLLKIKENIVKASEQKVDICIFPELCVCGYPPIDLLERGYFIRKCKDSIAKICEISKKYNDMALIIGSPMEEDGELFNCAVVVKDGKIDYIWKKILLPHYDVFDEKRYFISGDIKAPYIFKGKKIAISVCEDIWPVREDTNRSYSDDLVNRIIPKDADFIVNISASPFYDGKIKKRRELFKSIAKVKGKIFVYVNQVGGNDEIIFDGSSFVLNSFGGYIFNSPSFSESFDIVDLSNTKEVQASEDVVEKNILDALVLGVRDYFNKLGFKKAVIGLSGGIDSTLVAYVAVKALGSQNVRGITMPSKYSSEGSISHSKILADNLGIKMIEIPIGNTFDSYLDTLDPFMKETTSDITEENIQARIRGNILMAFSNKFGDIVLSTGNKSEMSVGYSTLYGDMSGGLAVIGDVPKIMVYRICEYINREKEIIPREIIDKEPSAELRPDQKDSDSLPPYEILDSILRYYLENHLSADEIIQKGFEAETVKWVISAVDRNEYKRKQAPVVLKVTSKAFGSGRRIPIVAQGNA</sequence>
<comment type="similarity">
    <text evidence="9">Belongs to the NAD synthetase family.</text>
</comment>
<dbReference type="PANTHER" id="PTHR23090">
    <property type="entry name" value="NH 3 /GLUTAMINE-DEPENDENT NAD + SYNTHETASE"/>
    <property type="match status" value="1"/>
</dbReference>
<dbReference type="InterPro" id="IPR036526">
    <property type="entry name" value="C-N_Hydrolase_sf"/>
</dbReference>
<dbReference type="InterPro" id="IPR014729">
    <property type="entry name" value="Rossmann-like_a/b/a_fold"/>
</dbReference>
<keyword evidence="6 7" id="KW-0520">NAD</keyword>
<feature type="binding site" evidence="7">
    <location>
        <position position="117"/>
    </location>
    <ligand>
        <name>L-glutamine</name>
        <dbReference type="ChEBI" id="CHEBI:58359"/>
    </ligand>
</feature>
<feature type="binding site" evidence="7">
    <location>
        <position position="374"/>
    </location>
    <ligand>
        <name>deamido-NAD(+)</name>
        <dbReference type="ChEBI" id="CHEBI:58437"/>
        <note>ligand shared between two neighboring subunits</note>
    </ligand>
</feature>
<dbReference type="SUPFAM" id="SSF56317">
    <property type="entry name" value="Carbon-nitrogen hydrolase"/>
    <property type="match status" value="1"/>
</dbReference>
<dbReference type="NCBIfam" id="NF010588">
    <property type="entry name" value="PRK13981.1"/>
    <property type="match status" value="1"/>
</dbReference>
<accession>A0A2N5ZH79</accession>
<dbReference type="InterPro" id="IPR003010">
    <property type="entry name" value="C-N_Hydrolase"/>
</dbReference>
<gene>
    <name evidence="7" type="primary">nadE</name>
    <name evidence="11" type="ORF">C0601_05960</name>
</gene>
<keyword evidence="3 7" id="KW-0436">Ligase</keyword>
<comment type="pathway">
    <text evidence="1 7 8">Cofactor biosynthesis; NAD(+) biosynthesis; NAD(+) from deamido-NAD(+) (L-Gln route): step 1/1.</text>
</comment>
<evidence type="ECO:0000256" key="8">
    <source>
        <dbReference type="PIRNR" id="PIRNR006630"/>
    </source>
</evidence>
<comment type="function">
    <text evidence="7">Catalyzes the ATP-dependent amidation of deamido-NAD to form NAD. Uses L-glutamine as a nitrogen source.</text>
</comment>
<dbReference type="UniPathway" id="UPA00253">
    <property type="reaction ID" value="UER00334"/>
</dbReference>
<dbReference type="GO" id="GO:0005524">
    <property type="term" value="F:ATP binding"/>
    <property type="evidence" value="ECO:0007669"/>
    <property type="project" value="UniProtKB-UniRule"/>
</dbReference>
<dbReference type="NCBIfam" id="TIGR00552">
    <property type="entry name" value="nadE"/>
    <property type="match status" value="1"/>
</dbReference>
<dbReference type="FunFam" id="3.40.50.620:FF:000106">
    <property type="entry name" value="Glutamine-dependent NAD(+) synthetase"/>
    <property type="match status" value="1"/>
</dbReference>
<keyword evidence="5 7" id="KW-0067">ATP-binding</keyword>
<dbReference type="PIRSF" id="PIRSF006630">
    <property type="entry name" value="NADS_GAT"/>
    <property type="match status" value="1"/>
</dbReference>
<feature type="binding site" evidence="7">
    <location>
        <position position="398"/>
    </location>
    <ligand>
        <name>ATP</name>
        <dbReference type="ChEBI" id="CHEBI:30616"/>
    </ligand>
</feature>
<comment type="caution">
    <text evidence="7">Lacks conserved residue(s) required for the propagation of feature annotation.</text>
</comment>
<evidence type="ECO:0000256" key="7">
    <source>
        <dbReference type="HAMAP-Rule" id="MF_02090"/>
    </source>
</evidence>
<dbReference type="EC" id="6.3.5.1" evidence="7 8"/>
<dbReference type="EMBL" id="PKTG01000076">
    <property type="protein sequence ID" value="PLX17984.1"/>
    <property type="molecule type" value="Genomic_DNA"/>
</dbReference>
<dbReference type="Gene3D" id="3.40.50.620">
    <property type="entry name" value="HUPs"/>
    <property type="match status" value="1"/>
</dbReference>